<dbReference type="Proteomes" id="UP000272464">
    <property type="component" value="Unassembled WGS sequence"/>
</dbReference>
<keyword evidence="1" id="KW-0472">Membrane</keyword>
<feature type="transmembrane region" description="Helical" evidence="1">
    <location>
        <begin position="32"/>
        <end position="50"/>
    </location>
</feature>
<sequence length="61" mass="7015">MTKKFFLLIMLMLCLTNTLILTNHYELPINDFFKGIISGITIVGNIYILVQLSKRKGLKKV</sequence>
<evidence type="ECO:0000313" key="2">
    <source>
        <dbReference type="EMBL" id="RUT31610.1"/>
    </source>
</evidence>
<keyword evidence="1" id="KW-1133">Transmembrane helix</keyword>
<accession>A0A433XCA4</accession>
<evidence type="ECO:0000313" key="3">
    <source>
        <dbReference type="Proteomes" id="UP000272464"/>
    </source>
</evidence>
<keyword evidence="3" id="KW-1185">Reference proteome</keyword>
<comment type="caution">
    <text evidence="2">The sequence shown here is derived from an EMBL/GenBank/DDBJ whole genome shotgun (WGS) entry which is preliminary data.</text>
</comment>
<gene>
    <name evidence="2" type="ORF">EJP77_09445</name>
</gene>
<evidence type="ECO:0000256" key="1">
    <source>
        <dbReference type="SAM" id="Phobius"/>
    </source>
</evidence>
<proteinExistence type="predicted"/>
<dbReference type="AlphaFoldDB" id="A0A433XCA4"/>
<dbReference type="EMBL" id="RZNX01000003">
    <property type="protein sequence ID" value="RUT31610.1"/>
    <property type="molecule type" value="Genomic_DNA"/>
</dbReference>
<organism evidence="2 3">
    <name type="scientific">Paenibacillus zeisoli</name>
    <dbReference type="NCBI Taxonomy" id="2496267"/>
    <lineage>
        <taxon>Bacteria</taxon>
        <taxon>Bacillati</taxon>
        <taxon>Bacillota</taxon>
        <taxon>Bacilli</taxon>
        <taxon>Bacillales</taxon>
        <taxon>Paenibacillaceae</taxon>
        <taxon>Paenibacillus</taxon>
    </lineage>
</organism>
<reference evidence="2 3" key="1">
    <citation type="submission" date="2018-12" db="EMBL/GenBank/DDBJ databases">
        <authorList>
            <person name="Sun L."/>
            <person name="Chen Z."/>
        </authorList>
    </citation>
    <scope>NUCLEOTIDE SEQUENCE [LARGE SCALE GENOMIC DNA]</scope>
    <source>
        <strain evidence="2 3">3-5-3</strain>
    </source>
</reference>
<dbReference type="RefSeq" id="WP_127198991.1">
    <property type="nucleotide sequence ID" value="NZ_RZNX01000003.1"/>
</dbReference>
<protein>
    <submittedName>
        <fullName evidence="2">Uncharacterized protein</fullName>
    </submittedName>
</protein>
<name>A0A433XCA4_9BACL</name>
<keyword evidence="1" id="KW-0812">Transmembrane</keyword>